<reference evidence="1" key="1">
    <citation type="submission" date="2015-12" db="EMBL/GenBank/DDBJ databases">
        <title>Gene expression during late stages of embryo sac development: a critical building block for successful pollen-pistil interactions.</title>
        <authorList>
            <person name="Liu Y."/>
            <person name="Joly V."/>
            <person name="Sabar M."/>
            <person name="Matton D.P."/>
        </authorList>
    </citation>
    <scope>NUCLEOTIDE SEQUENCE</scope>
</reference>
<sequence length="73" mass="8366">MRRSFGLQNMVTTRGCIRESPIRHQVPQTCFLKIQALLPHFKGANGSERQLVILLICRFSWLHCINSISGIRS</sequence>
<name>A0A0V0GQS6_SOLCH</name>
<protein>
    <submittedName>
        <fullName evidence="1">Putative ovule protein</fullName>
    </submittedName>
</protein>
<feature type="non-terminal residue" evidence="1">
    <location>
        <position position="73"/>
    </location>
</feature>
<dbReference type="AlphaFoldDB" id="A0A0V0GQS6"/>
<dbReference type="EMBL" id="GEDG01032824">
    <property type="protein sequence ID" value="JAP10610.1"/>
    <property type="molecule type" value="Transcribed_RNA"/>
</dbReference>
<proteinExistence type="predicted"/>
<evidence type="ECO:0000313" key="1">
    <source>
        <dbReference type="EMBL" id="JAP10610.1"/>
    </source>
</evidence>
<accession>A0A0V0GQS6</accession>
<organism evidence="1">
    <name type="scientific">Solanum chacoense</name>
    <name type="common">Chaco potato</name>
    <dbReference type="NCBI Taxonomy" id="4108"/>
    <lineage>
        <taxon>Eukaryota</taxon>
        <taxon>Viridiplantae</taxon>
        <taxon>Streptophyta</taxon>
        <taxon>Embryophyta</taxon>
        <taxon>Tracheophyta</taxon>
        <taxon>Spermatophyta</taxon>
        <taxon>Magnoliopsida</taxon>
        <taxon>eudicotyledons</taxon>
        <taxon>Gunneridae</taxon>
        <taxon>Pentapetalae</taxon>
        <taxon>asterids</taxon>
        <taxon>lamiids</taxon>
        <taxon>Solanales</taxon>
        <taxon>Solanaceae</taxon>
        <taxon>Solanoideae</taxon>
        <taxon>Solaneae</taxon>
        <taxon>Solanum</taxon>
    </lineage>
</organism>